<dbReference type="Gene3D" id="1.20.120.1870">
    <property type="entry name" value="Fic/DOC protein, Fido domain"/>
    <property type="match status" value="1"/>
</dbReference>
<accession>A0ABW2W7I1</accession>
<keyword evidence="2" id="KW-1185">Reference proteome</keyword>
<dbReference type="RefSeq" id="WP_381606402.1">
    <property type="nucleotide sequence ID" value="NZ_JBHTEB010000001.1"/>
</dbReference>
<comment type="caution">
    <text evidence="1">The sequence shown here is derived from an EMBL/GenBank/DDBJ whole genome shotgun (WGS) entry which is preliminary data.</text>
</comment>
<name>A0ABW2W7I1_9ACTN</name>
<dbReference type="EMBL" id="JBHTEB010000001">
    <property type="protein sequence ID" value="MFD0314350.1"/>
    <property type="molecule type" value="Genomic_DNA"/>
</dbReference>
<dbReference type="Proteomes" id="UP001597023">
    <property type="component" value="Unassembled WGS sequence"/>
</dbReference>
<gene>
    <name evidence="1" type="ORF">ACFQZ6_08925</name>
</gene>
<reference evidence="2" key="1">
    <citation type="journal article" date="2019" name="Int. J. Syst. Evol. Microbiol.">
        <title>The Global Catalogue of Microorganisms (GCM) 10K type strain sequencing project: providing services to taxonomists for standard genome sequencing and annotation.</title>
        <authorList>
            <consortium name="The Broad Institute Genomics Platform"/>
            <consortium name="The Broad Institute Genome Sequencing Center for Infectious Disease"/>
            <person name="Wu L."/>
            <person name="Ma J."/>
        </authorList>
    </citation>
    <scope>NUCLEOTIDE SEQUENCE [LARGE SCALE GENOMIC DNA]</scope>
    <source>
        <strain evidence="2">CGMCC 4.7400</strain>
    </source>
</reference>
<evidence type="ECO:0008006" key="3">
    <source>
        <dbReference type="Google" id="ProtNLM"/>
    </source>
</evidence>
<sequence>MTLRIDAGWILGVQYGNTPTDPALRDWGALHAAVERHRFERFADEAYYEETPTRAAVLLQTIVLLAPFEDYNGLIGAMCAWEYMEQSGTPIAPPPGAMAQLVRDVRGGKAGLQEAARLLRDWAA</sequence>
<protein>
    <recommendedName>
        <fullName evidence="3">Fic family toxin-antitoxin system, toxin component</fullName>
    </recommendedName>
</protein>
<evidence type="ECO:0000313" key="1">
    <source>
        <dbReference type="EMBL" id="MFD0314350.1"/>
    </source>
</evidence>
<proteinExistence type="predicted"/>
<evidence type="ECO:0000313" key="2">
    <source>
        <dbReference type="Proteomes" id="UP001597023"/>
    </source>
</evidence>
<organism evidence="1 2">
    <name type="scientific">Streptomyces flavalbus</name>
    <dbReference type="NCBI Taxonomy" id="2665155"/>
    <lineage>
        <taxon>Bacteria</taxon>
        <taxon>Bacillati</taxon>
        <taxon>Actinomycetota</taxon>
        <taxon>Actinomycetes</taxon>
        <taxon>Kitasatosporales</taxon>
        <taxon>Streptomycetaceae</taxon>
        <taxon>Streptomyces</taxon>
    </lineage>
</organism>
<dbReference type="InterPro" id="IPR053737">
    <property type="entry name" value="Type_II_TA_Toxin"/>
</dbReference>